<dbReference type="InterPro" id="IPR011009">
    <property type="entry name" value="Kinase-like_dom_sf"/>
</dbReference>
<dbReference type="InterPro" id="IPR050823">
    <property type="entry name" value="Plant_Ser_Thr_Prot_Kinase"/>
</dbReference>
<dbReference type="PROSITE" id="PS50011">
    <property type="entry name" value="PROTEIN_KINASE_DOM"/>
    <property type="match status" value="1"/>
</dbReference>
<dbReference type="Gene3D" id="1.10.510.10">
    <property type="entry name" value="Transferase(Phosphotransferase) domain 1"/>
    <property type="match status" value="1"/>
</dbReference>
<reference evidence="5 6" key="1">
    <citation type="submission" date="2023-12" db="EMBL/GenBank/DDBJ databases">
        <title>A high-quality genome assembly for Dillenia turbinata (Dilleniales).</title>
        <authorList>
            <person name="Chanderbali A."/>
        </authorList>
    </citation>
    <scope>NUCLEOTIDE SEQUENCE [LARGE SCALE GENOMIC DNA]</scope>
    <source>
        <strain evidence="5">LSX21</strain>
        <tissue evidence="5">Leaf</tissue>
    </source>
</reference>
<dbReference type="EMBL" id="JBAMMX010000003">
    <property type="protein sequence ID" value="KAK6943372.1"/>
    <property type="molecule type" value="Genomic_DNA"/>
</dbReference>
<evidence type="ECO:0000256" key="3">
    <source>
        <dbReference type="SAM" id="MobiDB-lite"/>
    </source>
</evidence>
<evidence type="ECO:0000313" key="6">
    <source>
        <dbReference type="Proteomes" id="UP001370490"/>
    </source>
</evidence>
<protein>
    <submittedName>
        <fullName evidence="5">Serine-threonine/tyrosine-protein kinase, catalytic domain</fullName>
    </submittedName>
</protein>
<dbReference type="Gene3D" id="3.30.200.20">
    <property type="entry name" value="Phosphorylase Kinase, domain 1"/>
    <property type="match status" value="1"/>
</dbReference>
<feature type="region of interest" description="Disordered" evidence="3">
    <location>
        <begin position="90"/>
        <end position="127"/>
    </location>
</feature>
<feature type="compositionally biased region" description="Basic and acidic residues" evidence="3">
    <location>
        <begin position="90"/>
        <end position="110"/>
    </location>
</feature>
<dbReference type="InterPro" id="IPR000719">
    <property type="entry name" value="Prot_kinase_dom"/>
</dbReference>
<name>A0AAN8W811_9MAGN</name>
<keyword evidence="5" id="KW-0418">Kinase</keyword>
<proteinExistence type="predicted"/>
<dbReference type="SUPFAM" id="SSF56112">
    <property type="entry name" value="Protein kinase-like (PK-like)"/>
    <property type="match status" value="1"/>
</dbReference>
<evidence type="ECO:0000313" key="5">
    <source>
        <dbReference type="EMBL" id="KAK6943372.1"/>
    </source>
</evidence>
<comment type="subcellular location">
    <subcellularLocation>
        <location evidence="1">Cell membrane</location>
    </subcellularLocation>
</comment>
<dbReference type="AlphaFoldDB" id="A0AAN8W811"/>
<feature type="region of interest" description="Disordered" evidence="3">
    <location>
        <begin position="487"/>
        <end position="512"/>
    </location>
</feature>
<dbReference type="InterPro" id="IPR001245">
    <property type="entry name" value="Ser-Thr/Tyr_kinase_cat_dom"/>
</dbReference>
<dbReference type="Pfam" id="PF07714">
    <property type="entry name" value="PK_Tyr_Ser-Thr"/>
    <property type="match status" value="1"/>
</dbReference>
<comment type="caution">
    <text evidence="5">The sequence shown here is derived from an EMBL/GenBank/DDBJ whole genome shotgun (WGS) entry which is preliminary data.</text>
</comment>
<evidence type="ECO:0000259" key="4">
    <source>
        <dbReference type="PROSITE" id="PS50011"/>
    </source>
</evidence>
<keyword evidence="2" id="KW-1003">Cell membrane</keyword>
<dbReference type="Proteomes" id="UP001370490">
    <property type="component" value="Unassembled WGS sequence"/>
</dbReference>
<dbReference type="GO" id="GO:0005886">
    <property type="term" value="C:plasma membrane"/>
    <property type="evidence" value="ECO:0007669"/>
    <property type="project" value="UniProtKB-SubCell"/>
</dbReference>
<keyword evidence="5" id="KW-0808">Transferase</keyword>
<dbReference type="GO" id="GO:0005524">
    <property type="term" value="F:ATP binding"/>
    <property type="evidence" value="ECO:0007669"/>
    <property type="project" value="InterPro"/>
</dbReference>
<sequence length="548" mass="60205">MGCFTALKGKKKKPEQANCISLVNPQEQKSFALPEPQPQGRTLQSAPPSFRNRDKPVQPPNRIANNRTRVLSAPSTLNAAEQDALSSIDVDEHEHEESASRFLSAKEHKSPSPQPLPLPSPQSGTMLKNLGSFKSVNASGLLYASGPLPLPPSGTLRHFSYEELAAACHNFSSDRCMSDGLSSTIYRASFGDDSAGSKKLDATVTCLLPSTLGLKEFINEVNTLASLQHPYLCKLVGLHSREGSEQRMLVYERLFHGSLDRLLYGRSEGPPLDWNSRMKVALCAAQGLTFLHEEGPFQAMYNEFSTANIQIDKDFSAKLSGYGCVGHVSETDISNSSVALANLSVETLERGLLTPKSNVWSFGIVLLELLTGRKNFDSRHPKEEWNLVKWSRPYLADDCRLSLIMDPQLKGRFPVKAARTVADIAQRCLQKDPSERPTMGTIVEHLKIIQDMKHSCRFPLQEPASVTGKQILRSPSLNGIVTPVPRLSVSQSSPSQARASISPTRPPVLPMSMRSRACSSTFSLEEIERHENRKSTSSILRGAGVEGF</sequence>
<keyword evidence="2" id="KW-0472">Membrane</keyword>
<feature type="compositionally biased region" description="Polar residues" evidence="3">
    <location>
        <begin position="488"/>
        <end position="503"/>
    </location>
</feature>
<dbReference type="GO" id="GO:0004672">
    <property type="term" value="F:protein kinase activity"/>
    <property type="evidence" value="ECO:0007669"/>
    <property type="project" value="InterPro"/>
</dbReference>
<keyword evidence="6" id="KW-1185">Reference proteome</keyword>
<gene>
    <name evidence="5" type="ORF">RJ641_024474</name>
</gene>
<feature type="region of interest" description="Disordered" evidence="3">
    <location>
        <begin position="25"/>
        <end position="67"/>
    </location>
</feature>
<dbReference type="PANTHER" id="PTHR45621">
    <property type="entry name" value="OS01G0588500 PROTEIN-RELATED"/>
    <property type="match status" value="1"/>
</dbReference>
<feature type="domain" description="Protein kinase" evidence="4">
    <location>
        <begin position="171"/>
        <end position="448"/>
    </location>
</feature>
<organism evidence="5 6">
    <name type="scientific">Dillenia turbinata</name>
    <dbReference type="NCBI Taxonomy" id="194707"/>
    <lineage>
        <taxon>Eukaryota</taxon>
        <taxon>Viridiplantae</taxon>
        <taxon>Streptophyta</taxon>
        <taxon>Embryophyta</taxon>
        <taxon>Tracheophyta</taxon>
        <taxon>Spermatophyta</taxon>
        <taxon>Magnoliopsida</taxon>
        <taxon>eudicotyledons</taxon>
        <taxon>Gunneridae</taxon>
        <taxon>Pentapetalae</taxon>
        <taxon>Dilleniales</taxon>
        <taxon>Dilleniaceae</taxon>
        <taxon>Dillenia</taxon>
    </lineage>
</organism>
<evidence type="ECO:0000256" key="1">
    <source>
        <dbReference type="ARBA" id="ARBA00004236"/>
    </source>
</evidence>
<accession>A0AAN8W811</accession>
<evidence type="ECO:0000256" key="2">
    <source>
        <dbReference type="ARBA" id="ARBA00022475"/>
    </source>
</evidence>